<organism evidence="8 9">
    <name type="scientific">Candidatus Avitreponema avistercoris</name>
    <dbReference type="NCBI Taxonomy" id="2840705"/>
    <lineage>
        <taxon>Bacteria</taxon>
        <taxon>Pseudomonadati</taxon>
        <taxon>Spirochaetota</taxon>
        <taxon>Spirochaetia</taxon>
        <taxon>Spirochaetales</taxon>
        <taxon>Candidatus Avitreponema</taxon>
    </lineage>
</organism>
<sequence length="932" mass="101659">MKKLLKHPWAVILPVLAVTVFFSLQIGSIRIENTMRSFFPQKHESYRKMLEAEDTFGSMNALGIALETDGPSVITAEPVAVIDRITERLENTAGVESVDSLSSMDYVYGENGALSASSLTGGDFSGTPEELEELRYKISDWEDMYDRVILSDDGRAAQILVALQADADAAQTEALLQEIRQIVAEETEGSSLTVRFYGDPVLSEYSKTFMLSDLARLIPLVSVIVLVTLFLSFKTLDGTLLPLITVLVSTVWTCGLMALFDVTFTLVSSVIPVALIGVGSAYGIHVLSHYYTELDRFQGEMTKEAHVEIIAAGLRDVRTAVFLAGLTTVAGFISLISSPLGPLHSFAVFSAIGVGLSLLLAVLLIPAMLALKPVSRVGIRSARAKRIAEKMRKKMASRGMALEGNPGSGLLRVYRLLCGSKVRLALFLLFIGVCSYFGLARLKVDSALINYFSPDSGFRQDVAYADENFAGTNSLYFIIQGEEKGAMTNPEILKAVDDLQAYLLSRYPDIGKTVSFTTFIKRMNQVMHIPEASGLAEAGYADGGFSGDGEDMFPLSGSFYTEEADAGEEADTDTLSSFGSFSFEDFEEPEASPVKEFTDPNIEFARRLNTTMTVGGALEMLNRVYFQAGGKHATVEDMIVLLEKELNFNGMDYYEIPYDTAKYPAATREELSDLVSQYLLLFSGSLDRFADDSLAPQSIRMMIQLRTHSTDAIHGIVQDARSYAGRYFPEGYSIYATGNAEMQYVMTNLIVSSQISSLLVSIVIVFVILAVAFRSVWAGLLGAVPLALTILLNYMVMGFSGINLDLITSIIASVAIGVGIDYTIHFLTTYKNERALSGDLPAVLRGTFAKSGRGIVTNAVAVGLGFLVLVFSEFIVLRYIGVLVATVMFTSSILAMTVIPGFLVIFDPKFIRPKTGNLSGNTERRDEENTQS</sequence>
<dbReference type="SUPFAM" id="SSF82866">
    <property type="entry name" value="Multidrug efflux transporter AcrB transmembrane domain"/>
    <property type="match status" value="2"/>
</dbReference>
<feature type="transmembrane region" description="Helical" evidence="6">
    <location>
        <begin position="422"/>
        <end position="439"/>
    </location>
</feature>
<name>A0A9D9HD69_9SPIR</name>
<feature type="transmembrane region" description="Helical" evidence="6">
    <location>
        <begin position="855"/>
        <end position="876"/>
    </location>
</feature>
<dbReference type="AlphaFoldDB" id="A0A9D9HD69"/>
<reference evidence="8" key="1">
    <citation type="submission" date="2020-10" db="EMBL/GenBank/DDBJ databases">
        <authorList>
            <person name="Gilroy R."/>
        </authorList>
    </citation>
    <scope>NUCLEOTIDE SEQUENCE</scope>
    <source>
        <strain evidence="8">B3-4054</strain>
    </source>
</reference>
<dbReference type="Pfam" id="PF03176">
    <property type="entry name" value="MMPL"/>
    <property type="match status" value="2"/>
</dbReference>
<feature type="transmembrane region" description="Helical" evidence="6">
    <location>
        <begin position="240"/>
        <end position="260"/>
    </location>
</feature>
<comment type="subcellular location">
    <subcellularLocation>
        <location evidence="1">Cell membrane</location>
        <topology evidence="1">Multi-pass membrane protein</topology>
    </subcellularLocation>
</comment>
<dbReference type="PROSITE" id="PS50156">
    <property type="entry name" value="SSD"/>
    <property type="match status" value="2"/>
</dbReference>
<feature type="transmembrane region" description="Helical" evidence="6">
    <location>
        <begin position="320"/>
        <end position="340"/>
    </location>
</feature>
<dbReference type="InterPro" id="IPR004869">
    <property type="entry name" value="MMPL_dom"/>
</dbReference>
<dbReference type="Proteomes" id="UP000823616">
    <property type="component" value="Unassembled WGS sequence"/>
</dbReference>
<dbReference type="PRINTS" id="PR00702">
    <property type="entry name" value="ACRIFLAVINRP"/>
</dbReference>
<feature type="transmembrane region" description="Helical" evidence="6">
    <location>
        <begin position="806"/>
        <end position="824"/>
    </location>
</feature>
<feature type="domain" description="SSD" evidence="7">
    <location>
        <begin position="779"/>
        <end position="905"/>
    </location>
</feature>
<evidence type="ECO:0000256" key="1">
    <source>
        <dbReference type="ARBA" id="ARBA00004651"/>
    </source>
</evidence>
<feature type="transmembrane region" description="Helical" evidence="6">
    <location>
        <begin position="346"/>
        <end position="371"/>
    </location>
</feature>
<reference evidence="8" key="2">
    <citation type="journal article" date="2021" name="PeerJ">
        <title>Extensive microbial diversity within the chicken gut microbiome revealed by metagenomics and culture.</title>
        <authorList>
            <person name="Gilroy R."/>
            <person name="Ravi A."/>
            <person name="Getino M."/>
            <person name="Pursley I."/>
            <person name="Horton D.L."/>
            <person name="Alikhan N.F."/>
            <person name="Baker D."/>
            <person name="Gharbi K."/>
            <person name="Hall N."/>
            <person name="Watson M."/>
            <person name="Adriaenssens E.M."/>
            <person name="Foster-Nyarko E."/>
            <person name="Jarju S."/>
            <person name="Secka A."/>
            <person name="Antonio M."/>
            <person name="Oren A."/>
            <person name="Chaudhuri R.R."/>
            <person name="La Ragione R."/>
            <person name="Hildebrand F."/>
            <person name="Pallen M.J."/>
        </authorList>
    </citation>
    <scope>NUCLEOTIDE SEQUENCE</scope>
    <source>
        <strain evidence="8">B3-4054</strain>
    </source>
</reference>
<evidence type="ECO:0000256" key="6">
    <source>
        <dbReference type="SAM" id="Phobius"/>
    </source>
</evidence>
<keyword evidence="2" id="KW-1003">Cell membrane</keyword>
<dbReference type="GO" id="GO:0022857">
    <property type="term" value="F:transmembrane transporter activity"/>
    <property type="evidence" value="ECO:0007669"/>
    <property type="project" value="InterPro"/>
</dbReference>
<evidence type="ECO:0000256" key="5">
    <source>
        <dbReference type="ARBA" id="ARBA00023136"/>
    </source>
</evidence>
<protein>
    <submittedName>
        <fullName evidence="8">RND family transporter</fullName>
    </submittedName>
</protein>
<proteinExistence type="predicted"/>
<feature type="transmembrane region" description="Helical" evidence="6">
    <location>
        <begin position="882"/>
        <end position="906"/>
    </location>
</feature>
<dbReference type="PANTHER" id="PTHR33406">
    <property type="entry name" value="MEMBRANE PROTEIN MJ1562-RELATED"/>
    <property type="match status" value="1"/>
</dbReference>
<evidence type="ECO:0000313" key="9">
    <source>
        <dbReference type="Proteomes" id="UP000823616"/>
    </source>
</evidence>
<comment type="caution">
    <text evidence="8">The sequence shown here is derived from an EMBL/GenBank/DDBJ whole genome shotgun (WGS) entry which is preliminary data.</text>
</comment>
<dbReference type="InterPro" id="IPR000731">
    <property type="entry name" value="SSD"/>
</dbReference>
<evidence type="ECO:0000256" key="2">
    <source>
        <dbReference type="ARBA" id="ARBA00022475"/>
    </source>
</evidence>
<dbReference type="Gene3D" id="1.20.1640.10">
    <property type="entry name" value="Multidrug efflux transporter AcrB transmembrane domain"/>
    <property type="match status" value="2"/>
</dbReference>
<evidence type="ECO:0000313" key="8">
    <source>
        <dbReference type="EMBL" id="MBO8449880.1"/>
    </source>
</evidence>
<keyword evidence="3 6" id="KW-0812">Transmembrane</keyword>
<gene>
    <name evidence="8" type="ORF">IAA96_02115</name>
</gene>
<dbReference type="InterPro" id="IPR001036">
    <property type="entry name" value="Acrflvin-R"/>
</dbReference>
<feature type="transmembrane region" description="Helical" evidence="6">
    <location>
        <begin position="780"/>
        <end position="800"/>
    </location>
</feature>
<dbReference type="EMBL" id="JADIMS010000036">
    <property type="protein sequence ID" value="MBO8449880.1"/>
    <property type="molecule type" value="Genomic_DNA"/>
</dbReference>
<dbReference type="PANTHER" id="PTHR33406:SF13">
    <property type="entry name" value="MEMBRANE PROTEIN YDFJ"/>
    <property type="match status" value="1"/>
</dbReference>
<dbReference type="InterPro" id="IPR050545">
    <property type="entry name" value="Mycobact_MmpL"/>
</dbReference>
<feature type="domain" description="SSD" evidence="7">
    <location>
        <begin position="243"/>
        <end position="371"/>
    </location>
</feature>
<feature type="transmembrane region" description="Helical" evidence="6">
    <location>
        <begin position="266"/>
        <end position="287"/>
    </location>
</feature>
<dbReference type="GO" id="GO:0005886">
    <property type="term" value="C:plasma membrane"/>
    <property type="evidence" value="ECO:0007669"/>
    <property type="project" value="UniProtKB-SubCell"/>
</dbReference>
<evidence type="ECO:0000259" key="7">
    <source>
        <dbReference type="PROSITE" id="PS50156"/>
    </source>
</evidence>
<keyword evidence="5 6" id="KW-0472">Membrane</keyword>
<accession>A0A9D9HD69</accession>
<evidence type="ECO:0000256" key="3">
    <source>
        <dbReference type="ARBA" id="ARBA00022692"/>
    </source>
</evidence>
<feature type="transmembrane region" description="Helical" evidence="6">
    <location>
        <begin position="214"/>
        <end position="233"/>
    </location>
</feature>
<evidence type="ECO:0000256" key="4">
    <source>
        <dbReference type="ARBA" id="ARBA00022989"/>
    </source>
</evidence>
<feature type="transmembrane region" description="Helical" evidence="6">
    <location>
        <begin position="755"/>
        <end position="773"/>
    </location>
</feature>
<keyword evidence="4 6" id="KW-1133">Transmembrane helix</keyword>